<protein>
    <submittedName>
        <fullName evidence="1">Uncharacterized protein</fullName>
    </submittedName>
</protein>
<dbReference type="RefSeq" id="WP_090727789.1">
    <property type="nucleotide sequence ID" value="NZ_JBHTKX010000009.1"/>
</dbReference>
<comment type="caution">
    <text evidence="1">The sequence shown here is derived from an EMBL/GenBank/DDBJ whole genome shotgun (WGS) entry which is preliminary data.</text>
</comment>
<reference evidence="2" key="1">
    <citation type="journal article" date="2019" name="Int. J. Syst. Evol. Microbiol.">
        <title>The Global Catalogue of Microorganisms (GCM) 10K type strain sequencing project: providing services to taxonomists for standard genome sequencing and annotation.</title>
        <authorList>
            <consortium name="The Broad Institute Genomics Platform"/>
            <consortium name="The Broad Institute Genome Sequencing Center for Infectious Disease"/>
            <person name="Wu L."/>
            <person name="Ma J."/>
        </authorList>
    </citation>
    <scope>NUCLEOTIDE SEQUENCE [LARGE SCALE GENOMIC DNA]</scope>
    <source>
        <strain evidence="2">CCUG 53519</strain>
    </source>
</reference>
<gene>
    <name evidence="1" type="ORF">ACFQ3J_25060</name>
</gene>
<evidence type="ECO:0000313" key="1">
    <source>
        <dbReference type="EMBL" id="MFD1131394.1"/>
    </source>
</evidence>
<dbReference type="Proteomes" id="UP001597169">
    <property type="component" value="Unassembled WGS sequence"/>
</dbReference>
<keyword evidence="2" id="KW-1185">Reference proteome</keyword>
<evidence type="ECO:0000313" key="2">
    <source>
        <dbReference type="Proteomes" id="UP001597169"/>
    </source>
</evidence>
<sequence>MIDKEYYLKLSKDAQKNYAFYKEEAEAAAVRREFTSNKRYDITPFWYGRESTVPGEVSEVETDIYYEFDSQNRPLISANDELIDGYTYSVYEENRITTRLYLTGELYSIKEYLIKDGFINRCVEYSPRFDKLQYEDYIYEGGNLVQVYQPVYENSPYYSSLVRTYLEYDKKGELTRVLDGDKGVIFVRMSTDEAALLREEVKEELKLALIEVVDAVCKGLVDIRCCFLAIYLHDEAHGVYSPIFHPGLQHIRDEQIENNKDFWTIWASGEHPVNYQQEISDQELITKLRTLIMYWHNTDTWWEEGMKLWHEVTYAINATVWSKYPLLSELLSEDFVLFVDWEGLDVTKGELEKSIPLSKRKMLKSKGLLPV</sequence>
<dbReference type="EMBL" id="JBHTKX010000009">
    <property type="protein sequence ID" value="MFD1131394.1"/>
    <property type="molecule type" value="Genomic_DNA"/>
</dbReference>
<organism evidence="1 2">
    <name type="scientific">Paenibacillus provencensis</name>
    <dbReference type="NCBI Taxonomy" id="441151"/>
    <lineage>
        <taxon>Bacteria</taxon>
        <taxon>Bacillati</taxon>
        <taxon>Bacillota</taxon>
        <taxon>Bacilli</taxon>
        <taxon>Bacillales</taxon>
        <taxon>Paenibacillaceae</taxon>
        <taxon>Paenibacillus</taxon>
    </lineage>
</organism>
<accession>A0ABW3PVJ8</accession>
<name>A0ABW3PVJ8_9BACL</name>
<proteinExistence type="predicted"/>